<dbReference type="PANTHER" id="PTHR14208:SF2">
    <property type="entry name" value="PROTEIN KRASAVIETZ"/>
    <property type="match status" value="1"/>
</dbReference>
<sequence length="411" mass="46994">MSSKEKPTLGGTRIKTRKRNIAVPLDPASFADAVVQIYLEHQGDLELIAKDVEASDLDFSRYGDTFFEVVFTGGRNQPGTTKPEEGERQPYSVLTSEATRQGILPIVLYIQKIIRRRPFMIKNLENVMRRLLQSLELYGPEDRKKLAVFTALTFSQKLSGLPPETIFTALLSDSLIAKGTVLGFVTDAFKEYLVDNSLDDLIALLKRAKMEDRLLDFFPMQKRTVEAFAEHFSKEGLGVLVDYNTKKVFDVKLKELRTTLTDQISENVDVPEVVETVKQRRRECALPDVDVVRTIWDAIMDAVQWSGKNQQQNSNLALRQVKTWGKLLGTFCTTAKLEMDLMYKIQVHCYEDAKLMKLFPEMIRALYDQDVLAEDTVLVWFRKGTNPKGRQTFVKGLESFVKWLEEAEEED</sequence>
<feature type="domain" description="W2" evidence="2">
    <location>
        <begin position="246"/>
        <end position="411"/>
    </location>
</feature>
<reference evidence="3 4" key="1">
    <citation type="submission" date="2024-09" db="EMBL/GenBank/DDBJ databases">
        <title>Chromosome-scale assembly of Riccia fluitans.</title>
        <authorList>
            <person name="Paukszto L."/>
            <person name="Sawicki J."/>
            <person name="Karawczyk K."/>
            <person name="Piernik-Szablinska J."/>
            <person name="Szczecinska M."/>
            <person name="Mazdziarz M."/>
        </authorList>
    </citation>
    <scope>NUCLEOTIDE SEQUENCE [LARGE SCALE GENOMIC DNA]</scope>
    <source>
        <strain evidence="3">Rf_01</strain>
        <tissue evidence="3">Aerial parts of the thallus</tissue>
    </source>
</reference>
<dbReference type="InterPro" id="IPR043510">
    <property type="entry name" value="W2_5MP1/2"/>
</dbReference>
<comment type="similarity">
    <text evidence="1">Belongs to the BZW family.</text>
</comment>
<dbReference type="AlphaFoldDB" id="A0ABD1ZDD2"/>
<protein>
    <recommendedName>
        <fullName evidence="2">W2 domain-containing protein</fullName>
    </recommendedName>
</protein>
<dbReference type="InterPro" id="IPR003307">
    <property type="entry name" value="W2_domain"/>
</dbReference>
<evidence type="ECO:0000259" key="2">
    <source>
        <dbReference type="PROSITE" id="PS51363"/>
    </source>
</evidence>
<dbReference type="SUPFAM" id="SSF48371">
    <property type="entry name" value="ARM repeat"/>
    <property type="match status" value="1"/>
</dbReference>
<dbReference type="PROSITE" id="PS51363">
    <property type="entry name" value="W2"/>
    <property type="match status" value="1"/>
</dbReference>
<dbReference type="Pfam" id="PF02020">
    <property type="entry name" value="W2"/>
    <property type="match status" value="1"/>
</dbReference>
<dbReference type="FunFam" id="1.25.40.180:FF:000028">
    <property type="entry name" value="ARM repeat superfamily protein"/>
    <property type="match status" value="1"/>
</dbReference>
<dbReference type="Gene3D" id="1.25.40.180">
    <property type="match status" value="1"/>
</dbReference>
<dbReference type="Proteomes" id="UP001605036">
    <property type="component" value="Unassembled WGS sequence"/>
</dbReference>
<keyword evidence="4" id="KW-1185">Reference proteome</keyword>
<dbReference type="InterPro" id="IPR016024">
    <property type="entry name" value="ARM-type_fold"/>
</dbReference>
<dbReference type="InterPro" id="IPR057397">
    <property type="entry name" value="HEAT_5MP1_2"/>
</dbReference>
<name>A0ABD1ZDD2_9MARC</name>
<organism evidence="3 4">
    <name type="scientific">Riccia fluitans</name>
    <dbReference type="NCBI Taxonomy" id="41844"/>
    <lineage>
        <taxon>Eukaryota</taxon>
        <taxon>Viridiplantae</taxon>
        <taxon>Streptophyta</taxon>
        <taxon>Embryophyta</taxon>
        <taxon>Marchantiophyta</taxon>
        <taxon>Marchantiopsida</taxon>
        <taxon>Marchantiidae</taxon>
        <taxon>Marchantiales</taxon>
        <taxon>Ricciaceae</taxon>
        <taxon>Riccia</taxon>
    </lineage>
</organism>
<evidence type="ECO:0000256" key="1">
    <source>
        <dbReference type="ARBA" id="ARBA00008151"/>
    </source>
</evidence>
<evidence type="ECO:0000313" key="4">
    <source>
        <dbReference type="Proteomes" id="UP001605036"/>
    </source>
</evidence>
<proteinExistence type="inferred from homology"/>
<accession>A0ABD1ZDD2</accession>
<dbReference type="Pfam" id="PF25504">
    <property type="entry name" value="HEAT_5MP1_2"/>
    <property type="match status" value="1"/>
</dbReference>
<dbReference type="SMART" id="SM00515">
    <property type="entry name" value="eIF5C"/>
    <property type="match status" value="1"/>
</dbReference>
<dbReference type="InterPro" id="IPR051245">
    <property type="entry name" value="eIF5-mimic_regulator"/>
</dbReference>
<dbReference type="EMBL" id="JBHFFA010000001">
    <property type="protein sequence ID" value="KAL2649448.1"/>
    <property type="molecule type" value="Genomic_DNA"/>
</dbReference>
<evidence type="ECO:0000313" key="3">
    <source>
        <dbReference type="EMBL" id="KAL2649448.1"/>
    </source>
</evidence>
<dbReference type="PANTHER" id="PTHR14208">
    <property type="entry name" value="BASIC LEUCINE ZIPPER AND W2 DOMAIN-CONTAINING PROTEIN"/>
    <property type="match status" value="1"/>
</dbReference>
<comment type="caution">
    <text evidence="3">The sequence shown here is derived from an EMBL/GenBank/DDBJ whole genome shotgun (WGS) entry which is preliminary data.</text>
</comment>
<gene>
    <name evidence="3" type="ORF">R1flu_017576</name>
</gene>
<dbReference type="CDD" id="cd11560">
    <property type="entry name" value="W2_eIF5C_like"/>
    <property type="match status" value="1"/>
</dbReference>